<gene>
    <name evidence="2" type="ORF">MBM_04994</name>
</gene>
<name>K1WG69_MARBU</name>
<feature type="region of interest" description="Disordered" evidence="1">
    <location>
        <begin position="76"/>
        <end position="111"/>
    </location>
</feature>
<feature type="compositionally biased region" description="Polar residues" evidence="1">
    <location>
        <begin position="320"/>
        <end position="342"/>
    </location>
</feature>
<dbReference type="OrthoDB" id="5422613at2759"/>
<feature type="compositionally biased region" description="Pro residues" evidence="1">
    <location>
        <begin position="26"/>
        <end position="37"/>
    </location>
</feature>
<feature type="compositionally biased region" description="Polar residues" evidence="1">
    <location>
        <begin position="300"/>
        <end position="309"/>
    </location>
</feature>
<evidence type="ECO:0000313" key="2">
    <source>
        <dbReference type="EMBL" id="EKD16525.1"/>
    </source>
</evidence>
<dbReference type="KEGG" id="mbe:MBM_04994"/>
<dbReference type="PANTHER" id="PTHR38167:SF1">
    <property type="entry name" value="C2H2-TYPE DOMAIN-CONTAINING PROTEIN"/>
    <property type="match status" value="1"/>
</dbReference>
<dbReference type="PANTHER" id="PTHR38167">
    <property type="entry name" value="C2H2-TYPE DOMAIN-CONTAINING PROTEIN"/>
    <property type="match status" value="1"/>
</dbReference>
<keyword evidence="3" id="KW-1185">Reference proteome</keyword>
<dbReference type="AlphaFoldDB" id="K1WG69"/>
<dbReference type="HOGENOM" id="CLU_510048_0_0_1"/>
<feature type="region of interest" description="Disordered" evidence="1">
    <location>
        <begin position="290"/>
        <end position="342"/>
    </location>
</feature>
<evidence type="ECO:0000313" key="3">
    <source>
        <dbReference type="Proteomes" id="UP000006753"/>
    </source>
</evidence>
<dbReference type="Proteomes" id="UP000006753">
    <property type="component" value="Unassembled WGS sequence"/>
</dbReference>
<sequence>MGSGVVDLTSSSPAASEQGGILGATPRPPVALQPPIPAGHRANARPAPASVVSAALRKSIDNMDKRLRAYGKDAARYHVDTDSEEDVNGETSSKDGGEEEEEDGSECGGKNEERVKWLRPISIGDEEFVPKQATCKNCDEQFDVDVNKKGDCQWHTGKYYVEFDKSLELRGHVWADHNDTVMAILLRLRMILTTPRASYGLAPKSRGFTPGYRRGGRRSSCNRNERYDINENDETSCTRHRGEKTVDCCSDFWADHDERCHGRMESLNNDPDWVGGFMWSCCEAPIDAPGCESSSDEPKNQASSTTITTVVEPIKHRSQDPQGSTANPATEISQQPEPSVPVTETAQELNNAQVDQKDAQIHQQRAASVENLNIYDSFFVGEEGGHYEYSAGVRMVGECIEDFFGSIERITDTDLWTSFRYKFSKWDAEAFKNAKVSGPNRNITERLLRELRDYLIARKTIHPQCLQAHYPLDNGRLQPAPASPRPSIGTLDALPLEVLQMIFGTLNLASSDGYQREDIPETRIAGACGGGAQC</sequence>
<accession>K1WG69</accession>
<dbReference type="InParanoid" id="K1WG69"/>
<reference evidence="2 3" key="1">
    <citation type="journal article" date="2012" name="BMC Genomics">
        <title>Sequencing the genome of Marssonina brunnea reveals fungus-poplar co-evolution.</title>
        <authorList>
            <person name="Zhu S."/>
            <person name="Cao Y.-Z."/>
            <person name="Jiang C."/>
            <person name="Tan B.-Y."/>
            <person name="Wang Z."/>
            <person name="Feng S."/>
            <person name="Zhang L."/>
            <person name="Su X.-H."/>
            <person name="Brejova B."/>
            <person name="Vinar T."/>
            <person name="Xu M."/>
            <person name="Wang M.-X."/>
            <person name="Zhang S.-G."/>
            <person name="Huang M.-R."/>
            <person name="Wu R."/>
            <person name="Zhou Y."/>
        </authorList>
    </citation>
    <scope>NUCLEOTIDE SEQUENCE [LARGE SCALE GENOMIC DNA]</scope>
    <source>
        <strain evidence="2 3">MB_m1</strain>
    </source>
</reference>
<protein>
    <submittedName>
        <fullName evidence="2">Uncharacterized protein</fullName>
    </submittedName>
</protein>
<dbReference type="EMBL" id="JH921438">
    <property type="protein sequence ID" value="EKD16525.1"/>
    <property type="molecule type" value="Genomic_DNA"/>
</dbReference>
<evidence type="ECO:0000256" key="1">
    <source>
        <dbReference type="SAM" id="MobiDB-lite"/>
    </source>
</evidence>
<feature type="region of interest" description="Disordered" evidence="1">
    <location>
        <begin position="1"/>
        <end position="52"/>
    </location>
</feature>
<organism evidence="2 3">
    <name type="scientific">Marssonina brunnea f. sp. multigermtubi (strain MB_m1)</name>
    <name type="common">Marssonina leaf spot fungus</name>
    <dbReference type="NCBI Taxonomy" id="1072389"/>
    <lineage>
        <taxon>Eukaryota</taxon>
        <taxon>Fungi</taxon>
        <taxon>Dikarya</taxon>
        <taxon>Ascomycota</taxon>
        <taxon>Pezizomycotina</taxon>
        <taxon>Leotiomycetes</taxon>
        <taxon>Helotiales</taxon>
        <taxon>Drepanopezizaceae</taxon>
        <taxon>Drepanopeziza</taxon>
    </lineage>
</organism>
<proteinExistence type="predicted"/>